<evidence type="ECO:0000313" key="3">
    <source>
        <dbReference type="Proteomes" id="UP000565262"/>
    </source>
</evidence>
<dbReference type="PANTHER" id="PTHR38773:SF1">
    <property type="entry name" value="PROTEIN SPRT"/>
    <property type="match status" value="1"/>
</dbReference>
<evidence type="ECO:0000259" key="1">
    <source>
        <dbReference type="SMART" id="SM00731"/>
    </source>
</evidence>
<dbReference type="Pfam" id="PF10263">
    <property type="entry name" value="SprT-like"/>
    <property type="match status" value="1"/>
</dbReference>
<dbReference type="InterPro" id="IPR006640">
    <property type="entry name" value="SprT-like_domain"/>
</dbReference>
<dbReference type="EMBL" id="JACJFM010000026">
    <property type="protein sequence ID" value="MBB1488291.1"/>
    <property type="molecule type" value="Genomic_DNA"/>
</dbReference>
<dbReference type="PANTHER" id="PTHR38773">
    <property type="entry name" value="PROTEIN SPRT"/>
    <property type="match status" value="1"/>
</dbReference>
<protein>
    <submittedName>
        <fullName evidence="2">SprT family zinc-dependent metalloprotease</fullName>
    </submittedName>
</protein>
<keyword evidence="2" id="KW-0378">Hydrolase</keyword>
<evidence type="ECO:0000313" key="2">
    <source>
        <dbReference type="EMBL" id="MBB1488291.1"/>
    </source>
</evidence>
<gene>
    <name evidence="2" type="ORF">H4O21_16935</name>
</gene>
<dbReference type="Pfam" id="PF17283">
    <property type="entry name" value="Zn_ribbon_SprT"/>
    <property type="match status" value="1"/>
</dbReference>
<feature type="domain" description="SprT-like" evidence="1">
    <location>
        <begin position="1"/>
        <end position="139"/>
    </location>
</feature>
<dbReference type="AlphaFoldDB" id="A0A839ITL7"/>
<organism evidence="2 3">
    <name type="scientific">Oceanospirillum sediminis</name>
    <dbReference type="NCBI Taxonomy" id="2760088"/>
    <lineage>
        <taxon>Bacteria</taxon>
        <taxon>Pseudomonadati</taxon>
        <taxon>Pseudomonadota</taxon>
        <taxon>Gammaproteobacteria</taxon>
        <taxon>Oceanospirillales</taxon>
        <taxon>Oceanospirillaceae</taxon>
        <taxon>Oceanospirillum</taxon>
    </lineage>
</organism>
<reference evidence="2 3" key="1">
    <citation type="submission" date="2020-08" db="EMBL/GenBank/DDBJ databases">
        <title>Oceanospirillum sp. nov. isolated from marine sediment.</title>
        <authorList>
            <person name="Ji X."/>
        </authorList>
    </citation>
    <scope>NUCLEOTIDE SEQUENCE [LARGE SCALE GENOMIC DNA]</scope>
    <source>
        <strain evidence="2 3">D5</strain>
    </source>
</reference>
<sequence>MQKSYPIPELDLSLKGRCAGQAWLEKWKMRFNLQLFQDNRQAFLQEVVPHELAHLIAYREFGRRIKPHGKEWRWLMETVLEVPARTTHRFDVSSSARQNYLYRCGCPERIHPLTIRRHNRIIKGTDYICRDCRQILSFYAYREPETVKK</sequence>
<dbReference type="NCBIfam" id="NF003421">
    <property type="entry name" value="PRK04860.1"/>
    <property type="match status" value="1"/>
</dbReference>
<name>A0A839ITL7_9GAMM</name>
<dbReference type="Proteomes" id="UP000565262">
    <property type="component" value="Unassembled WGS sequence"/>
</dbReference>
<proteinExistence type="predicted"/>
<dbReference type="GO" id="GO:0006950">
    <property type="term" value="P:response to stress"/>
    <property type="evidence" value="ECO:0007669"/>
    <property type="project" value="UniProtKB-ARBA"/>
</dbReference>
<dbReference type="GO" id="GO:0008237">
    <property type="term" value="F:metallopeptidase activity"/>
    <property type="evidence" value="ECO:0007669"/>
    <property type="project" value="UniProtKB-KW"/>
</dbReference>
<dbReference type="InterPro" id="IPR035240">
    <property type="entry name" value="SprT_Zn_ribbon"/>
</dbReference>
<comment type="caution">
    <text evidence="2">The sequence shown here is derived from an EMBL/GenBank/DDBJ whole genome shotgun (WGS) entry which is preliminary data.</text>
</comment>
<dbReference type="SMART" id="SM00731">
    <property type="entry name" value="SprT"/>
    <property type="match status" value="1"/>
</dbReference>
<keyword evidence="2" id="KW-0645">Protease</keyword>
<keyword evidence="2" id="KW-0482">Metalloprotease</keyword>
<accession>A0A839ITL7</accession>
<keyword evidence="3" id="KW-1185">Reference proteome</keyword>
<dbReference type="GO" id="GO:0006508">
    <property type="term" value="P:proteolysis"/>
    <property type="evidence" value="ECO:0007669"/>
    <property type="project" value="UniProtKB-KW"/>
</dbReference>